<dbReference type="CDD" id="cd03770">
    <property type="entry name" value="SR_TndX_transposase"/>
    <property type="match status" value="1"/>
</dbReference>
<gene>
    <name evidence="3" type="ORF">LKD34_04515</name>
</gene>
<sequence length="545" mass="62774">MSGATNKITALYCRLSQEDARLGESLSIENQKAILLEYAKKNHFPNPVFFVDDGYSGTNYDRPGFQSMLTEIEAGHIGIVITKDLSRLGRNSALTGLYTNFTFPQYGVRYIAINDNYDTIDPNSVNNDFAGIKNWFNEFYARDTSRKIRAVQKAKGERGVPLTVNVPYGYVKDPENPKHWLVDSEAAAIVKHIFSMCMEGRGPTQIANQLWVDKVLTPTAYKLSHGLSTNSPAPEDPYRWDKRAVSSILERREYTGCTVNFKTYTNSIWDKKRHLNPVENQAIFPDTHERIIDDDVFEKVQEIRSQRHRMTRTGKSSIFSGMVYCSDCGSKMQYGSSNNRDFSQDFFDCSLHKKNGSKCKGHFIRVKVLEGRVLSHVQRVTDYILCHENYFRKVMEEQLRVESTEKLTVLKKQLARNEKRIADLKRLFMKIYEDNASGKLSDERFDMMSQSYDAEQKHLEEEALSIQQEIEVQEQQIENIEKFVQKAHKYVHIEELTPYALRELVSAIYVDAPDKSSGKRVQHIHIKYDGLGYIPLDELEAKEKA</sequence>
<dbReference type="RefSeq" id="WP_227622349.1">
    <property type="nucleotide sequence ID" value="NZ_JAJEQO010000005.1"/>
</dbReference>
<dbReference type="SMART" id="SM00857">
    <property type="entry name" value="Resolvase"/>
    <property type="match status" value="1"/>
</dbReference>
<feature type="domain" description="Resolvase/invertase-type recombinase catalytic" evidence="1">
    <location>
        <begin position="8"/>
        <end position="159"/>
    </location>
</feature>
<comment type="caution">
    <text evidence="3">The sequence shown here is derived from an EMBL/GenBank/DDBJ whole genome shotgun (WGS) entry which is preliminary data.</text>
</comment>
<dbReference type="Gene3D" id="3.90.1750.20">
    <property type="entry name" value="Putative Large Serine Recombinase, Chain B, Domain 2"/>
    <property type="match status" value="1"/>
</dbReference>
<dbReference type="PROSITE" id="PS51737">
    <property type="entry name" value="RECOMBINASE_DNA_BIND"/>
    <property type="match status" value="1"/>
</dbReference>
<proteinExistence type="predicted"/>
<reference evidence="3 4" key="1">
    <citation type="submission" date="2021-10" db="EMBL/GenBank/DDBJ databases">
        <title>Anaerobic single-cell dispensing facilitates the cultivation of human gut bacteria.</title>
        <authorList>
            <person name="Afrizal A."/>
        </authorList>
    </citation>
    <scope>NUCLEOTIDE SEQUENCE [LARGE SCALE GENOMIC DNA]</scope>
    <source>
        <strain evidence="3 4">CLA-AA-H223</strain>
    </source>
</reference>
<dbReference type="Proteomes" id="UP001199236">
    <property type="component" value="Unassembled WGS sequence"/>
</dbReference>
<dbReference type="InterPro" id="IPR050639">
    <property type="entry name" value="SSR_resolvase"/>
</dbReference>
<dbReference type="EMBL" id="JAJEQO010000005">
    <property type="protein sequence ID" value="MCC2212761.1"/>
    <property type="molecule type" value="Genomic_DNA"/>
</dbReference>
<evidence type="ECO:0000313" key="3">
    <source>
        <dbReference type="EMBL" id="MCC2212761.1"/>
    </source>
</evidence>
<dbReference type="InterPro" id="IPR006119">
    <property type="entry name" value="Resolv_N"/>
</dbReference>
<dbReference type="InterPro" id="IPR011109">
    <property type="entry name" value="DNA_bind_recombinase_dom"/>
</dbReference>
<evidence type="ECO:0000259" key="2">
    <source>
        <dbReference type="PROSITE" id="PS51737"/>
    </source>
</evidence>
<evidence type="ECO:0000313" key="4">
    <source>
        <dbReference type="Proteomes" id="UP001199236"/>
    </source>
</evidence>
<dbReference type="Pfam" id="PF13408">
    <property type="entry name" value="Zn_ribbon_recom"/>
    <property type="match status" value="1"/>
</dbReference>
<evidence type="ECO:0000259" key="1">
    <source>
        <dbReference type="PROSITE" id="PS51736"/>
    </source>
</evidence>
<dbReference type="PANTHER" id="PTHR30461:SF23">
    <property type="entry name" value="DNA RECOMBINASE-RELATED"/>
    <property type="match status" value="1"/>
</dbReference>
<dbReference type="InterPro" id="IPR025378">
    <property type="entry name" value="DUF4368"/>
</dbReference>
<dbReference type="InterPro" id="IPR025827">
    <property type="entry name" value="Zn_ribbon_recom_dom"/>
</dbReference>
<dbReference type="Pfam" id="PF00239">
    <property type="entry name" value="Resolvase"/>
    <property type="match status" value="1"/>
</dbReference>
<organism evidence="3 4">
    <name type="scientific">Faecalibacterium hominis</name>
    <name type="common">ex Afrizal et al. 2022</name>
    <dbReference type="NCBI Taxonomy" id="2881265"/>
    <lineage>
        <taxon>Bacteria</taxon>
        <taxon>Bacillati</taxon>
        <taxon>Bacillota</taxon>
        <taxon>Clostridia</taxon>
        <taxon>Eubacteriales</taxon>
        <taxon>Oscillospiraceae</taxon>
        <taxon>Faecalibacterium</taxon>
    </lineage>
</organism>
<keyword evidence="4" id="KW-1185">Reference proteome</keyword>
<feature type="domain" description="Recombinase" evidence="2">
    <location>
        <begin position="167"/>
        <end position="310"/>
    </location>
</feature>
<accession>A0ABS8FFF3</accession>
<dbReference type="InterPro" id="IPR036162">
    <property type="entry name" value="Resolvase-like_N_sf"/>
</dbReference>
<dbReference type="Pfam" id="PF14287">
    <property type="entry name" value="DUF4368"/>
    <property type="match status" value="1"/>
</dbReference>
<dbReference type="Pfam" id="PF07508">
    <property type="entry name" value="Recombinase"/>
    <property type="match status" value="1"/>
</dbReference>
<name>A0ABS8FFF3_9FIRM</name>
<dbReference type="InterPro" id="IPR038109">
    <property type="entry name" value="DNA_bind_recomb_sf"/>
</dbReference>
<dbReference type="SUPFAM" id="SSF53041">
    <property type="entry name" value="Resolvase-like"/>
    <property type="match status" value="1"/>
</dbReference>
<dbReference type="PANTHER" id="PTHR30461">
    <property type="entry name" value="DNA-INVERTASE FROM LAMBDOID PROPHAGE"/>
    <property type="match status" value="1"/>
</dbReference>
<protein>
    <submittedName>
        <fullName evidence="3">Recombinase family protein</fullName>
    </submittedName>
</protein>
<dbReference type="Gene3D" id="3.40.50.1390">
    <property type="entry name" value="Resolvase, N-terminal catalytic domain"/>
    <property type="match status" value="1"/>
</dbReference>
<dbReference type="PROSITE" id="PS51736">
    <property type="entry name" value="RECOMBINASES_3"/>
    <property type="match status" value="1"/>
</dbReference>